<evidence type="ECO:0000313" key="3">
    <source>
        <dbReference type="Proteomes" id="UP000789570"/>
    </source>
</evidence>
<feature type="region of interest" description="Disordered" evidence="1">
    <location>
        <begin position="39"/>
        <end position="68"/>
    </location>
</feature>
<feature type="compositionally biased region" description="Low complexity" evidence="1">
    <location>
        <begin position="53"/>
        <end position="68"/>
    </location>
</feature>
<feature type="compositionally biased region" description="Polar residues" evidence="1">
    <location>
        <begin position="9"/>
        <end position="21"/>
    </location>
</feature>
<dbReference type="AlphaFoldDB" id="A0A9N9E021"/>
<keyword evidence="3" id="KW-1185">Reference proteome</keyword>
<evidence type="ECO:0000313" key="2">
    <source>
        <dbReference type="EMBL" id="CAG8654797.1"/>
    </source>
</evidence>
<proteinExistence type="predicted"/>
<feature type="region of interest" description="Disordered" evidence="1">
    <location>
        <begin position="105"/>
        <end position="125"/>
    </location>
</feature>
<name>A0A9N9E021_9GLOM</name>
<accession>A0A9N9E021</accession>
<evidence type="ECO:0000256" key="1">
    <source>
        <dbReference type="SAM" id="MobiDB-lite"/>
    </source>
</evidence>
<sequence>MTLPVTMNGPPSGTTTPIPQLPFNISSYGTSFFDNTNELERGGTPSKIPQKVTFNTSNDRSNSSTTSSFTTANWQLINNCYLESNSSNKGNNTIGHQNVTIKGTSQSTMSVLSSQPSNNTNTSQPILTSQPVIVPVGGNNNNAYLQVIQGLSRMASRTTNKRIMISRFANI</sequence>
<protein>
    <submittedName>
        <fullName evidence="2">14589_t:CDS:1</fullName>
    </submittedName>
</protein>
<feature type="compositionally biased region" description="Low complexity" evidence="1">
    <location>
        <begin position="113"/>
        <end position="125"/>
    </location>
</feature>
<reference evidence="2" key="1">
    <citation type="submission" date="2021-06" db="EMBL/GenBank/DDBJ databases">
        <authorList>
            <person name="Kallberg Y."/>
            <person name="Tangrot J."/>
            <person name="Rosling A."/>
        </authorList>
    </citation>
    <scope>NUCLEOTIDE SEQUENCE</scope>
    <source>
        <strain evidence="2">UK204</strain>
    </source>
</reference>
<dbReference type="EMBL" id="CAJVPQ010004589">
    <property type="protein sequence ID" value="CAG8654797.1"/>
    <property type="molecule type" value="Genomic_DNA"/>
</dbReference>
<organism evidence="2 3">
    <name type="scientific">Funneliformis caledonium</name>
    <dbReference type="NCBI Taxonomy" id="1117310"/>
    <lineage>
        <taxon>Eukaryota</taxon>
        <taxon>Fungi</taxon>
        <taxon>Fungi incertae sedis</taxon>
        <taxon>Mucoromycota</taxon>
        <taxon>Glomeromycotina</taxon>
        <taxon>Glomeromycetes</taxon>
        <taxon>Glomerales</taxon>
        <taxon>Glomeraceae</taxon>
        <taxon>Funneliformis</taxon>
    </lineage>
</organism>
<comment type="caution">
    <text evidence="2">The sequence shown here is derived from an EMBL/GenBank/DDBJ whole genome shotgun (WGS) entry which is preliminary data.</text>
</comment>
<feature type="region of interest" description="Disordered" evidence="1">
    <location>
        <begin position="1"/>
        <end position="21"/>
    </location>
</feature>
<gene>
    <name evidence="2" type="ORF">FCALED_LOCUS11258</name>
</gene>
<dbReference type="Proteomes" id="UP000789570">
    <property type="component" value="Unassembled WGS sequence"/>
</dbReference>